<organism evidence="1 2">
    <name type="scientific">Jeotgalibacillus malaysiensis</name>
    <dbReference type="NCBI Taxonomy" id="1508404"/>
    <lineage>
        <taxon>Bacteria</taxon>
        <taxon>Bacillati</taxon>
        <taxon>Bacillota</taxon>
        <taxon>Bacilli</taxon>
        <taxon>Bacillales</taxon>
        <taxon>Caryophanaceae</taxon>
        <taxon>Jeotgalibacillus</taxon>
    </lineage>
</organism>
<dbReference type="HOGENOM" id="CLU_982722_0_0_9"/>
<dbReference type="EMBL" id="CP009416">
    <property type="protein sequence ID" value="AJD89777.1"/>
    <property type="molecule type" value="Genomic_DNA"/>
</dbReference>
<proteinExistence type="predicted"/>
<dbReference type="Proteomes" id="UP000031449">
    <property type="component" value="Chromosome"/>
</dbReference>
<keyword evidence="2" id="KW-1185">Reference proteome</keyword>
<dbReference type="KEGG" id="jeo:JMA_04600"/>
<reference evidence="1 2" key="1">
    <citation type="submission" date="2014-08" db="EMBL/GenBank/DDBJ databases">
        <title>Complete genome of a marine bacteria Jeotgalibacillus malaysiensis.</title>
        <authorList>
            <person name="Yaakop A.S."/>
            <person name="Chan K.-G."/>
            <person name="Goh K.M."/>
        </authorList>
    </citation>
    <scope>NUCLEOTIDE SEQUENCE [LARGE SCALE GENOMIC DNA]</scope>
    <source>
        <strain evidence="1 2">D5</strain>
    </source>
</reference>
<sequence length="283" mass="33149">MYPLSNKQFYNECTDMAAPYTSVQRSALNADPIALSKFSSDNSNQFSESGHDVTKPKKQTAVIEYDFLKTLNFEELPEWKRTLIILYLLHKTQRRKAFTANKMSEFYTDYHLKLPDNIHFCLYHACERKMMEHHGYNPSGEKTYSLTNKGIDFAAHFIKEEITSEKKNSAIDNELYDFCKEFKQQLVHNEISWMSIQKTIKEQLIAAMFLIKIKMRKDELSSSELQVILAEVFDIQLPEKSIQSAVSRMKPDIKRVRTKKPLRYSITRTGVHSMRKSIELHQE</sequence>
<dbReference type="AlphaFoldDB" id="A0A0B5AM73"/>
<dbReference type="BioCyc" id="JESP1508404:G14D9-9677-MONOMER"/>
<evidence type="ECO:0000313" key="2">
    <source>
        <dbReference type="Proteomes" id="UP000031449"/>
    </source>
</evidence>
<accession>A0A0B5AM73</accession>
<gene>
    <name evidence="1" type="ORF">JMA_04600</name>
</gene>
<evidence type="ECO:0000313" key="1">
    <source>
        <dbReference type="EMBL" id="AJD89777.1"/>
    </source>
</evidence>
<name>A0A0B5AM73_9BACL</name>
<protein>
    <submittedName>
        <fullName evidence="1">Uncharacterized protein</fullName>
    </submittedName>
</protein>